<evidence type="ECO:0000313" key="6">
    <source>
        <dbReference type="Proteomes" id="UP001223743"/>
    </source>
</evidence>
<keyword evidence="2" id="KW-0479">Metal-binding</keyword>
<dbReference type="PANTHER" id="PTHR12629:SF0">
    <property type="entry name" value="DIPHOSPHOINOSITOL-POLYPHOSPHATE DIPHOSPHATASE"/>
    <property type="match status" value="1"/>
</dbReference>
<gene>
    <name evidence="5" type="ORF">QO015_003394</name>
</gene>
<feature type="domain" description="Nudix hydrolase" evidence="4">
    <location>
        <begin position="10"/>
        <end position="134"/>
    </location>
</feature>
<dbReference type="InterPro" id="IPR015797">
    <property type="entry name" value="NUDIX_hydrolase-like_dom_sf"/>
</dbReference>
<comment type="cofactor">
    <cofactor evidence="1">
        <name>Mg(2+)</name>
        <dbReference type="ChEBI" id="CHEBI:18420"/>
    </cofactor>
</comment>
<evidence type="ECO:0000259" key="4">
    <source>
        <dbReference type="PROSITE" id="PS51462"/>
    </source>
</evidence>
<keyword evidence="6" id="KW-1185">Reference proteome</keyword>
<reference evidence="5 6" key="1">
    <citation type="submission" date="2023-07" db="EMBL/GenBank/DDBJ databases">
        <title>Genomic Encyclopedia of Type Strains, Phase IV (KMG-IV): sequencing the most valuable type-strain genomes for metagenomic binning, comparative biology and taxonomic classification.</title>
        <authorList>
            <person name="Goeker M."/>
        </authorList>
    </citation>
    <scope>NUCLEOTIDE SEQUENCE [LARGE SCALE GENOMIC DNA]</scope>
    <source>
        <strain evidence="5 6">B1-1</strain>
    </source>
</reference>
<sequence length="152" mass="16740">MTIPPGSDPPARLCCALPYRLRSDHVEILLITDRAGRWILPKGHMRPSEAPFQAAEREAWEEAGVRGSIDVLPIGGFDHAGEGGTEHVLVYPLGVAEEAAAWPESDRRRRRWARAEEVSRLVSRDLAPLVEEFAADTDAMLGDGADKGFDRN</sequence>
<dbReference type="EMBL" id="JAUSWJ010000001">
    <property type="protein sequence ID" value="MDQ0517781.1"/>
    <property type="molecule type" value="Genomic_DNA"/>
</dbReference>
<comment type="caution">
    <text evidence="5">The sequence shown here is derived from an EMBL/GenBank/DDBJ whole genome shotgun (WGS) entry which is preliminary data.</text>
</comment>
<dbReference type="InterPro" id="IPR000086">
    <property type="entry name" value="NUDIX_hydrolase_dom"/>
</dbReference>
<dbReference type="InterPro" id="IPR020084">
    <property type="entry name" value="NUDIX_hydrolase_CS"/>
</dbReference>
<dbReference type="Proteomes" id="UP001223743">
    <property type="component" value="Unassembled WGS sequence"/>
</dbReference>
<evidence type="ECO:0000313" key="5">
    <source>
        <dbReference type="EMBL" id="MDQ0517781.1"/>
    </source>
</evidence>
<dbReference type="SUPFAM" id="SSF55811">
    <property type="entry name" value="Nudix"/>
    <property type="match status" value="1"/>
</dbReference>
<dbReference type="RefSeq" id="WP_266282766.1">
    <property type="nucleotide sequence ID" value="NZ_JAPKNF010000002.1"/>
</dbReference>
<dbReference type="PROSITE" id="PS00893">
    <property type="entry name" value="NUDIX_BOX"/>
    <property type="match status" value="1"/>
</dbReference>
<evidence type="ECO:0000256" key="3">
    <source>
        <dbReference type="ARBA" id="ARBA00022801"/>
    </source>
</evidence>
<proteinExistence type="predicted"/>
<protein>
    <submittedName>
        <fullName evidence="5">8-oxo-dGTP pyrophosphatase MutT (NUDIX family)</fullName>
    </submittedName>
</protein>
<accession>A0ABU0M9Y3</accession>
<evidence type="ECO:0000256" key="1">
    <source>
        <dbReference type="ARBA" id="ARBA00001946"/>
    </source>
</evidence>
<evidence type="ECO:0000256" key="2">
    <source>
        <dbReference type="ARBA" id="ARBA00022723"/>
    </source>
</evidence>
<dbReference type="Gene3D" id="3.90.79.10">
    <property type="entry name" value="Nucleoside Triphosphate Pyrophosphohydrolase"/>
    <property type="match status" value="1"/>
</dbReference>
<dbReference type="Pfam" id="PF00293">
    <property type="entry name" value="NUDIX"/>
    <property type="match status" value="1"/>
</dbReference>
<organism evidence="5 6">
    <name type="scientific">Kaistia geumhonensis</name>
    <dbReference type="NCBI Taxonomy" id="410839"/>
    <lineage>
        <taxon>Bacteria</taxon>
        <taxon>Pseudomonadati</taxon>
        <taxon>Pseudomonadota</taxon>
        <taxon>Alphaproteobacteria</taxon>
        <taxon>Hyphomicrobiales</taxon>
        <taxon>Kaistiaceae</taxon>
        <taxon>Kaistia</taxon>
    </lineage>
</organism>
<dbReference type="PROSITE" id="PS51462">
    <property type="entry name" value="NUDIX"/>
    <property type="match status" value="1"/>
</dbReference>
<name>A0ABU0M9Y3_9HYPH</name>
<dbReference type="PANTHER" id="PTHR12629">
    <property type="entry name" value="DIPHOSPHOINOSITOL POLYPHOSPHATE PHOSPHOHYDROLASE"/>
    <property type="match status" value="1"/>
</dbReference>
<keyword evidence="3" id="KW-0378">Hydrolase</keyword>